<evidence type="ECO:0000259" key="2">
    <source>
        <dbReference type="Pfam" id="PF05685"/>
    </source>
</evidence>
<sequence length="245" mass="28983">MVQSSNPDIPIFPPSDLLSDEPPLETYRHLKQIILLLTSLERLWQDRQDFFAGANLSIYYSTRQRKSEDVRGPDLFVALDTERKERKSWVVWAEDGKYPNFILEVLSDSTAKTDRGLKKQLYQDIFRTPDYFWFDPYTLEFAGFQLNYRRYQEIIPNEQGWLWSNELQLYLGILNEQLRFFTPDGDLVPTPEEAEAVSNQRTQQAQAEAQTERQRAETERQRAETERQRADRLLQKLQELGIEPE</sequence>
<proteinExistence type="predicted"/>
<dbReference type="Pfam" id="PF05685">
    <property type="entry name" value="Uma2"/>
    <property type="match status" value="1"/>
</dbReference>
<evidence type="ECO:0000313" key="4">
    <source>
        <dbReference type="Proteomes" id="UP000032452"/>
    </source>
</evidence>
<dbReference type="SUPFAM" id="SSF52980">
    <property type="entry name" value="Restriction endonuclease-like"/>
    <property type="match status" value="1"/>
</dbReference>
<feature type="compositionally biased region" description="Low complexity" evidence="1">
    <location>
        <begin position="200"/>
        <end position="209"/>
    </location>
</feature>
<dbReference type="AlphaFoldDB" id="A0A0D8ZU26"/>
<dbReference type="EMBL" id="JYON01000006">
    <property type="protein sequence ID" value="KJH72268.1"/>
    <property type="molecule type" value="Genomic_DNA"/>
</dbReference>
<feature type="domain" description="Putative restriction endonuclease" evidence="2">
    <location>
        <begin position="23"/>
        <end position="169"/>
    </location>
</feature>
<gene>
    <name evidence="3" type="ORF">UH38_07490</name>
</gene>
<comment type="caution">
    <text evidence="3">The sequence shown here is derived from an EMBL/GenBank/DDBJ whole genome shotgun (WGS) entry which is preliminary data.</text>
</comment>
<dbReference type="Gene3D" id="3.90.1570.10">
    <property type="entry name" value="tt1808, chain A"/>
    <property type="match status" value="1"/>
</dbReference>
<dbReference type="CDD" id="cd06260">
    <property type="entry name" value="DUF820-like"/>
    <property type="match status" value="1"/>
</dbReference>
<dbReference type="RefSeq" id="WP_045054027.1">
    <property type="nucleotide sequence ID" value="NZ_CAWMDP010000038.1"/>
</dbReference>
<feature type="compositionally biased region" description="Basic and acidic residues" evidence="1">
    <location>
        <begin position="210"/>
        <end position="229"/>
    </location>
</feature>
<dbReference type="PANTHER" id="PTHR33352:SF3">
    <property type="entry name" value="SLR1612 PROTEIN"/>
    <property type="match status" value="1"/>
</dbReference>
<dbReference type="OrthoDB" id="557157at2"/>
<dbReference type="InterPro" id="IPR012296">
    <property type="entry name" value="Nuclease_put_TT1808"/>
</dbReference>
<dbReference type="PANTHER" id="PTHR33352">
    <property type="entry name" value="SLR1095 PROTEIN"/>
    <property type="match status" value="1"/>
</dbReference>
<evidence type="ECO:0000256" key="1">
    <source>
        <dbReference type="SAM" id="MobiDB-lite"/>
    </source>
</evidence>
<keyword evidence="4" id="KW-1185">Reference proteome</keyword>
<protein>
    <recommendedName>
        <fullName evidence="2">Putative restriction endonuclease domain-containing protein</fullName>
    </recommendedName>
</protein>
<dbReference type="STRING" id="1618023.UH38_07490"/>
<dbReference type="PATRIC" id="fig|1618023.3.peg.3178"/>
<dbReference type="InterPro" id="IPR008538">
    <property type="entry name" value="Uma2"/>
</dbReference>
<name>A0A0D8ZU26_9CYAN</name>
<dbReference type="Proteomes" id="UP000032452">
    <property type="component" value="Unassembled WGS sequence"/>
</dbReference>
<dbReference type="InterPro" id="IPR011335">
    <property type="entry name" value="Restrct_endonuc-II-like"/>
</dbReference>
<reference evidence="3 4" key="1">
    <citation type="submission" date="2015-02" db="EMBL/GenBank/DDBJ databases">
        <title>Draft genome of a novel marine cyanobacterium (Chroococcales) isolated from South Atlantic Ocean.</title>
        <authorList>
            <person name="Rigonato J."/>
            <person name="Alvarenga D.O."/>
            <person name="Branco L.H."/>
            <person name="Varani A.M."/>
            <person name="Brandini F.P."/>
            <person name="Fiore M.F."/>
        </authorList>
    </citation>
    <scope>NUCLEOTIDE SEQUENCE [LARGE SCALE GENOMIC DNA]</scope>
    <source>
        <strain evidence="3 4">CENA595</strain>
    </source>
</reference>
<feature type="region of interest" description="Disordered" evidence="1">
    <location>
        <begin position="195"/>
        <end position="229"/>
    </location>
</feature>
<accession>A0A0D8ZU26</accession>
<evidence type="ECO:0000313" key="3">
    <source>
        <dbReference type="EMBL" id="KJH72268.1"/>
    </source>
</evidence>
<organism evidence="3 4">
    <name type="scientific">Aliterella atlantica CENA595</name>
    <dbReference type="NCBI Taxonomy" id="1618023"/>
    <lineage>
        <taxon>Bacteria</taxon>
        <taxon>Bacillati</taxon>
        <taxon>Cyanobacteriota</taxon>
        <taxon>Cyanophyceae</taxon>
        <taxon>Chroococcidiopsidales</taxon>
        <taxon>Aliterellaceae</taxon>
        <taxon>Aliterella</taxon>
    </lineage>
</organism>